<comment type="subcellular location">
    <subcellularLocation>
        <location evidence="1 9">Cell inner membrane</location>
        <topology evidence="1 9">Multi-pass membrane protein</topology>
    </subcellularLocation>
</comment>
<evidence type="ECO:0000256" key="5">
    <source>
        <dbReference type="ARBA" id="ARBA00022692"/>
    </source>
</evidence>
<keyword evidence="7 9" id="KW-0472">Membrane</keyword>
<feature type="transmembrane region" description="Helical" evidence="9">
    <location>
        <begin position="86"/>
        <end position="107"/>
    </location>
</feature>
<feature type="transmembrane region" description="Helical" evidence="9">
    <location>
        <begin position="47"/>
        <end position="65"/>
    </location>
</feature>
<protein>
    <recommendedName>
        <fullName evidence="9">TRAP transporter small permease protein</fullName>
    </recommendedName>
</protein>
<comment type="caution">
    <text evidence="11">The sequence shown here is derived from an EMBL/GenBank/DDBJ whole genome shotgun (WGS) entry which is preliminary data.</text>
</comment>
<keyword evidence="6 9" id="KW-1133">Transmembrane helix</keyword>
<dbReference type="InterPro" id="IPR055348">
    <property type="entry name" value="DctQ"/>
</dbReference>
<reference evidence="11 12" key="1">
    <citation type="submission" date="2020-07" db="EMBL/GenBank/DDBJ databases">
        <title>Stappia sp., F7233, whole genome shotgun sequencing project.</title>
        <authorList>
            <person name="Jiang S."/>
            <person name="Liu Z.W."/>
            <person name="Du Z.J."/>
        </authorList>
    </citation>
    <scope>NUCLEOTIDE SEQUENCE [LARGE SCALE GENOMIC DNA]</scope>
    <source>
        <strain evidence="11 12">F7233</strain>
    </source>
</reference>
<dbReference type="GO" id="GO:0005886">
    <property type="term" value="C:plasma membrane"/>
    <property type="evidence" value="ECO:0007669"/>
    <property type="project" value="UniProtKB-SubCell"/>
</dbReference>
<sequence length="166" mass="18361">MRRIEEALVTVNRALVAAALAAIFAIVFVNVIGRYVFGSSLSWGEEVARFLMIFGAFAGAGLALREGRLVEIDLFVSVFPERLNTMIRWGAVVVMGLFMALVFWFGARFVAFGWPKETMATGISRGIPYLAIPTGAALFLCHLFFFARRFVSRDFESDGDYPGQDG</sequence>
<feature type="domain" description="Tripartite ATP-independent periplasmic transporters DctQ component" evidence="10">
    <location>
        <begin position="23"/>
        <end position="144"/>
    </location>
</feature>
<feature type="transmembrane region" description="Helical" evidence="9">
    <location>
        <begin position="12"/>
        <end position="35"/>
    </location>
</feature>
<evidence type="ECO:0000256" key="6">
    <source>
        <dbReference type="ARBA" id="ARBA00022989"/>
    </source>
</evidence>
<dbReference type="Proteomes" id="UP000541109">
    <property type="component" value="Unassembled WGS sequence"/>
</dbReference>
<feature type="transmembrane region" description="Helical" evidence="9">
    <location>
        <begin position="127"/>
        <end position="147"/>
    </location>
</feature>
<evidence type="ECO:0000256" key="9">
    <source>
        <dbReference type="RuleBase" id="RU369079"/>
    </source>
</evidence>
<dbReference type="RefSeq" id="WP_182168254.1">
    <property type="nucleotide sequence ID" value="NZ_JACFXV010000067.1"/>
</dbReference>
<dbReference type="EMBL" id="JACFXV010000067">
    <property type="protein sequence ID" value="MBA5779435.1"/>
    <property type="molecule type" value="Genomic_DNA"/>
</dbReference>
<dbReference type="InterPro" id="IPR007387">
    <property type="entry name" value="TRAP_DctQ"/>
</dbReference>
<accession>A0A839AJW8</accession>
<evidence type="ECO:0000256" key="1">
    <source>
        <dbReference type="ARBA" id="ARBA00004429"/>
    </source>
</evidence>
<dbReference type="PANTHER" id="PTHR35011:SF2">
    <property type="entry name" value="2,3-DIKETO-L-GULONATE TRAP TRANSPORTER SMALL PERMEASE PROTEIN YIAM"/>
    <property type="match status" value="1"/>
</dbReference>
<evidence type="ECO:0000256" key="4">
    <source>
        <dbReference type="ARBA" id="ARBA00022519"/>
    </source>
</evidence>
<comment type="similarity">
    <text evidence="8 9">Belongs to the TRAP transporter small permease family.</text>
</comment>
<evidence type="ECO:0000256" key="8">
    <source>
        <dbReference type="ARBA" id="ARBA00038436"/>
    </source>
</evidence>
<evidence type="ECO:0000313" key="12">
    <source>
        <dbReference type="Proteomes" id="UP000541109"/>
    </source>
</evidence>
<comment type="function">
    <text evidence="9">Part of the tripartite ATP-independent periplasmic (TRAP) transport system.</text>
</comment>
<dbReference type="GO" id="GO:0022857">
    <property type="term" value="F:transmembrane transporter activity"/>
    <property type="evidence" value="ECO:0007669"/>
    <property type="project" value="UniProtKB-UniRule"/>
</dbReference>
<dbReference type="PANTHER" id="PTHR35011">
    <property type="entry name" value="2,3-DIKETO-L-GULONATE TRAP TRANSPORTER SMALL PERMEASE PROTEIN YIAM"/>
    <property type="match status" value="1"/>
</dbReference>
<evidence type="ECO:0000256" key="7">
    <source>
        <dbReference type="ARBA" id="ARBA00023136"/>
    </source>
</evidence>
<keyword evidence="12" id="KW-1185">Reference proteome</keyword>
<organism evidence="11 12">
    <name type="scientific">Stappia albiluteola</name>
    <dbReference type="NCBI Taxonomy" id="2758565"/>
    <lineage>
        <taxon>Bacteria</taxon>
        <taxon>Pseudomonadati</taxon>
        <taxon>Pseudomonadota</taxon>
        <taxon>Alphaproteobacteria</taxon>
        <taxon>Hyphomicrobiales</taxon>
        <taxon>Stappiaceae</taxon>
        <taxon>Stappia</taxon>
    </lineage>
</organism>
<keyword evidence="2 9" id="KW-0813">Transport</keyword>
<keyword evidence="5 9" id="KW-0812">Transmembrane</keyword>
<evidence type="ECO:0000313" key="11">
    <source>
        <dbReference type="EMBL" id="MBA5779435.1"/>
    </source>
</evidence>
<dbReference type="GO" id="GO:0015740">
    <property type="term" value="P:C4-dicarboxylate transport"/>
    <property type="evidence" value="ECO:0007669"/>
    <property type="project" value="TreeGrafter"/>
</dbReference>
<dbReference type="AlphaFoldDB" id="A0A839AJW8"/>
<proteinExistence type="inferred from homology"/>
<evidence type="ECO:0000259" key="10">
    <source>
        <dbReference type="Pfam" id="PF04290"/>
    </source>
</evidence>
<keyword evidence="3" id="KW-1003">Cell membrane</keyword>
<evidence type="ECO:0000256" key="2">
    <source>
        <dbReference type="ARBA" id="ARBA00022448"/>
    </source>
</evidence>
<comment type="subunit">
    <text evidence="9">The complex comprises the extracytoplasmic solute receptor protein and the two transmembrane proteins.</text>
</comment>
<keyword evidence="4 9" id="KW-0997">Cell inner membrane</keyword>
<evidence type="ECO:0000256" key="3">
    <source>
        <dbReference type="ARBA" id="ARBA00022475"/>
    </source>
</evidence>
<dbReference type="Pfam" id="PF04290">
    <property type="entry name" value="DctQ"/>
    <property type="match status" value="1"/>
</dbReference>
<name>A0A839AJW8_9HYPH</name>
<gene>
    <name evidence="11" type="ORF">H2509_20075</name>
</gene>